<evidence type="ECO:0000259" key="5">
    <source>
        <dbReference type="PROSITE" id="PS50932"/>
    </source>
</evidence>
<dbReference type="InterPro" id="IPR010982">
    <property type="entry name" value="Lambda_DNA-bd_dom_sf"/>
</dbReference>
<keyword evidence="4" id="KW-0804">Transcription</keyword>
<dbReference type="InterPro" id="IPR000843">
    <property type="entry name" value="HTH_LacI"/>
</dbReference>
<dbReference type="GO" id="GO:0000976">
    <property type="term" value="F:transcription cis-regulatory region binding"/>
    <property type="evidence" value="ECO:0007669"/>
    <property type="project" value="TreeGrafter"/>
</dbReference>
<accession>A0A0R2MX55</accession>
<evidence type="ECO:0000256" key="3">
    <source>
        <dbReference type="ARBA" id="ARBA00023125"/>
    </source>
</evidence>
<dbReference type="PRINTS" id="PR00036">
    <property type="entry name" value="HTHLACI"/>
</dbReference>
<dbReference type="SUPFAM" id="SSF47413">
    <property type="entry name" value="lambda repressor-like DNA-binding domains"/>
    <property type="match status" value="1"/>
</dbReference>
<dbReference type="Gene3D" id="1.10.260.40">
    <property type="entry name" value="lambda repressor-like DNA-binding domains"/>
    <property type="match status" value="1"/>
</dbReference>
<feature type="domain" description="HTH lacI-type" evidence="5">
    <location>
        <begin position="2"/>
        <end position="56"/>
    </location>
</feature>
<protein>
    <submittedName>
        <fullName evidence="6">Sucrose operon repressor</fullName>
    </submittedName>
</protein>
<dbReference type="CDD" id="cd06291">
    <property type="entry name" value="PBP1_Qymf-like"/>
    <property type="match status" value="1"/>
</dbReference>
<dbReference type="PROSITE" id="PS00356">
    <property type="entry name" value="HTH_LACI_1"/>
    <property type="match status" value="1"/>
</dbReference>
<keyword evidence="1" id="KW-0678">Repressor</keyword>
<dbReference type="STRING" id="1293598.IV56_GL001179"/>
<keyword evidence="2" id="KW-0805">Transcription regulation</keyword>
<keyword evidence="7" id="KW-1185">Reference proteome</keyword>
<gene>
    <name evidence="6" type="ORF">IV56_GL001179</name>
</gene>
<sequence length="329" mass="36158">MAKLADVAALAGVSVTTVSRVINNYGSLSEKTKQKVYAAMRELNYQPNSLARSLQGKHTQLIGLIFPGVSNPFYGELVQTLENQLFKLGYRVILCNSVNDAEKEREYVRMLLANQVDGIITGTHNLTVSEYQQISAPLIAFDRHLGDTIPIVSSDNYAGGRLATNALINTGAESVWMLTGANRPLSPTNERLRGYQDVMQDKGLKPHVLELPFSMATELKWAAIKQALETAVPDAIFASDDLTAMMTIQIAKQLGISVPERMRIVGYDGTRMIRSYYPELATVVQPIEAISALMIDLLLKRIEDDHATLDPQYVVPVQLHAAATLLGEA</sequence>
<dbReference type="AlphaFoldDB" id="A0A0R2MX55"/>
<dbReference type="PROSITE" id="PS50932">
    <property type="entry name" value="HTH_LACI_2"/>
    <property type="match status" value="1"/>
</dbReference>
<dbReference type="SUPFAM" id="SSF53822">
    <property type="entry name" value="Periplasmic binding protein-like I"/>
    <property type="match status" value="1"/>
</dbReference>
<dbReference type="Pfam" id="PF13377">
    <property type="entry name" value="Peripla_BP_3"/>
    <property type="match status" value="1"/>
</dbReference>
<dbReference type="Proteomes" id="UP000050969">
    <property type="component" value="Unassembled WGS sequence"/>
</dbReference>
<evidence type="ECO:0000256" key="1">
    <source>
        <dbReference type="ARBA" id="ARBA00022491"/>
    </source>
</evidence>
<comment type="caution">
    <text evidence="6">The sequence shown here is derived from an EMBL/GenBank/DDBJ whole genome shotgun (WGS) entry which is preliminary data.</text>
</comment>
<dbReference type="CDD" id="cd01392">
    <property type="entry name" value="HTH_LacI"/>
    <property type="match status" value="1"/>
</dbReference>
<dbReference type="GO" id="GO:0003700">
    <property type="term" value="F:DNA-binding transcription factor activity"/>
    <property type="evidence" value="ECO:0007669"/>
    <property type="project" value="TreeGrafter"/>
</dbReference>
<organism evidence="6 7">
    <name type="scientific">Lacticaseibacillus saniviri JCM 17471 = DSM 24301</name>
    <dbReference type="NCBI Taxonomy" id="1293598"/>
    <lineage>
        <taxon>Bacteria</taxon>
        <taxon>Bacillati</taxon>
        <taxon>Bacillota</taxon>
        <taxon>Bacilli</taxon>
        <taxon>Lactobacillales</taxon>
        <taxon>Lactobacillaceae</taxon>
        <taxon>Lacticaseibacillus</taxon>
    </lineage>
</organism>
<dbReference type="RefSeq" id="WP_056993024.1">
    <property type="nucleotide sequence ID" value="NZ_JQCE01000038.1"/>
</dbReference>
<keyword evidence="3" id="KW-0238">DNA-binding</keyword>
<dbReference type="PANTHER" id="PTHR30146:SF95">
    <property type="entry name" value="RIBOSE OPERON REPRESSOR"/>
    <property type="match status" value="1"/>
</dbReference>
<dbReference type="InterPro" id="IPR046335">
    <property type="entry name" value="LacI/GalR-like_sensor"/>
</dbReference>
<reference evidence="6 7" key="1">
    <citation type="journal article" date="2015" name="Genome Announc.">
        <title>Expanding the biotechnology potential of lactobacilli through comparative genomics of 213 strains and associated genera.</title>
        <authorList>
            <person name="Sun Z."/>
            <person name="Harris H.M."/>
            <person name="McCann A."/>
            <person name="Guo C."/>
            <person name="Argimon S."/>
            <person name="Zhang W."/>
            <person name="Yang X."/>
            <person name="Jeffery I.B."/>
            <person name="Cooney J.C."/>
            <person name="Kagawa T.F."/>
            <person name="Liu W."/>
            <person name="Song Y."/>
            <person name="Salvetti E."/>
            <person name="Wrobel A."/>
            <person name="Rasinkangas P."/>
            <person name="Parkhill J."/>
            <person name="Rea M.C."/>
            <person name="O'Sullivan O."/>
            <person name="Ritari J."/>
            <person name="Douillard F.P."/>
            <person name="Paul Ross R."/>
            <person name="Yang R."/>
            <person name="Briner A.E."/>
            <person name="Felis G.E."/>
            <person name="de Vos W.M."/>
            <person name="Barrangou R."/>
            <person name="Klaenhammer T.R."/>
            <person name="Caufield P.W."/>
            <person name="Cui Y."/>
            <person name="Zhang H."/>
            <person name="O'Toole P.W."/>
        </authorList>
    </citation>
    <scope>NUCLEOTIDE SEQUENCE [LARGE SCALE GENOMIC DNA]</scope>
    <source>
        <strain evidence="6 7">DSM 24301</strain>
    </source>
</reference>
<evidence type="ECO:0000256" key="2">
    <source>
        <dbReference type="ARBA" id="ARBA00023015"/>
    </source>
</evidence>
<evidence type="ECO:0000313" key="7">
    <source>
        <dbReference type="Proteomes" id="UP000050969"/>
    </source>
</evidence>
<dbReference type="PANTHER" id="PTHR30146">
    <property type="entry name" value="LACI-RELATED TRANSCRIPTIONAL REPRESSOR"/>
    <property type="match status" value="1"/>
</dbReference>
<dbReference type="PATRIC" id="fig|1293598.4.peg.1242"/>
<evidence type="ECO:0000313" key="6">
    <source>
        <dbReference type="EMBL" id="KRO16397.1"/>
    </source>
</evidence>
<name>A0A0R2MX55_9LACO</name>
<dbReference type="Pfam" id="PF00356">
    <property type="entry name" value="LacI"/>
    <property type="match status" value="1"/>
</dbReference>
<dbReference type="InterPro" id="IPR028082">
    <property type="entry name" value="Peripla_BP_I"/>
</dbReference>
<proteinExistence type="predicted"/>
<evidence type="ECO:0000256" key="4">
    <source>
        <dbReference type="ARBA" id="ARBA00023163"/>
    </source>
</evidence>
<dbReference type="SMART" id="SM00354">
    <property type="entry name" value="HTH_LACI"/>
    <property type="match status" value="1"/>
</dbReference>
<dbReference type="EMBL" id="JQCE01000038">
    <property type="protein sequence ID" value="KRO16397.1"/>
    <property type="molecule type" value="Genomic_DNA"/>
</dbReference>
<dbReference type="Gene3D" id="3.40.50.2300">
    <property type="match status" value="2"/>
</dbReference>